<dbReference type="Gene3D" id="3.40.50.10950">
    <property type="match status" value="1"/>
</dbReference>
<dbReference type="PANTHER" id="PTHR43356:SF3">
    <property type="entry name" value="PHOSPHATE ACETYLTRANSFERASE"/>
    <property type="match status" value="1"/>
</dbReference>
<dbReference type="SUPFAM" id="SSF53659">
    <property type="entry name" value="Isocitrate/Isopropylmalate dehydrogenase-like"/>
    <property type="match status" value="1"/>
</dbReference>
<dbReference type="InterPro" id="IPR002505">
    <property type="entry name" value="PTA_PTB"/>
</dbReference>
<dbReference type="InterPro" id="IPR042113">
    <property type="entry name" value="P_AcTrfase_dom1"/>
</dbReference>
<dbReference type="EC" id="2.3.1.8" evidence="4"/>
<evidence type="ECO:0000256" key="1">
    <source>
        <dbReference type="ARBA" id="ARBA00000705"/>
    </source>
</evidence>
<dbReference type="STRING" id="69332.A0A388K8P7"/>
<dbReference type="OrthoDB" id="2013649at2759"/>
<evidence type="ECO:0000256" key="2">
    <source>
        <dbReference type="ARBA" id="ARBA00004989"/>
    </source>
</evidence>
<dbReference type="Gene3D" id="3.40.50.10750">
    <property type="entry name" value="Isocitrate/Isopropylmalate dehydrogenase-like"/>
    <property type="match status" value="1"/>
</dbReference>
<evidence type="ECO:0000313" key="10">
    <source>
        <dbReference type="EMBL" id="GBG66313.1"/>
    </source>
</evidence>
<evidence type="ECO:0000256" key="8">
    <source>
        <dbReference type="ARBA" id="ARBA00031108"/>
    </source>
</evidence>
<dbReference type="Gramene" id="GBG66313">
    <property type="protein sequence ID" value="GBG66313"/>
    <property type="gene ID" value="CBR_g58804"/>
</dbReference>
<dbReference type="EMBL" id="BFEA01000072">
    <property type="protein sequence ID" value="GBG66313.1"/>
    <property type="molecule type" value="Genomic_DNA"/>
</dbReference>
<dbReference type="InterPro" id="IPR042112">
    <property type="entry name" value="P_AcTrfase_dom2"/>
</dbReference>
<comment type="pathway">
    <text evidence="2">Metabolic intermediate biosynthesis; acetyl-CoA biosynthesis; acetyl-CoA from acetate: step 2/2.</text>
</comment>
<feature type="domain" description="Phosphate acetyl/butaryl transferase" evidence="9">
    <location>
        <begin position="21"/>
        <end position="340"/>
    </location>
</feature>
<evidence type="ECO:0000256" key="7">
    <source>
        <dbReference type="ARBA" id="ARBA00023315"/>
    </source>
</evidence>
<accession>A0A388K8P7</accession>
<dbReference type="FunFam" id="3.40.50.10750:FF:000001">
    <property type="entry name" value="Phosphate acetyltransferase"/>
    <property type="match status" value="1"/>
</dbReference>
<evidence type="ECO:0000256" key="5">
    <source>
        <dbReference type="ARBA" id="ARBA00021528"/>
    </source>
</evidence>
<name>A0A388K8P7_CHABU</name>
<dbReference type="NCBIfam" id="NF007233">
    <property type="entry name" value="PRK09653.1"/>
    <property type="match status" value="1"/>
</dbReference>
<dbReference type="PANTHER" id="PTHR43356">
    <property type="entry name" value="PHOSPHATE ACETYLTRANSFERASE"/>
    <property type="match status" value="1"/>
</dbReference>
<dbReference type="Proteomes" id="UP000265515">
    <property type="component" value="Unassembled WGS sequence"/>
</dbReference>
<dbReference type="AlphaFoldDB" id="A0A388K8P7"/>
<proteinExistence type="inferred from homology"/>
<evidence type="ECO:0000256" key="4">
    <source>
        <dbReference type="ARBA" id="ARBA00012707"/>
    </source>
</evidence>
<comment type="similarity">
    <text evidence="3">Belongs to the phosphate acetyltransferase and butyryltransferase family.</text>
</comment>
<evidence type="ECO:0000256" key="6">
    <source>
        <dbReference type="ARBA" id="ARBA00022679"/>
    </source>
</evidence>
<evidence type="ECO:0000259" key="9">
    <source>
        <dbReference type="Pfam" id="PF01515"/>
    </source>
</evidence>
<sequence length="362" mass="38795">MDIISKALSKERKVRMNPKLFAHTLFQQAKSMTQHIVLPEGVEPRVLQAAAEIVRRGLCEVTLLGDEEKIKTATKQLRLDISRCKIVEPATSPHLDRYAEDLYQKRKHKGMTLDEARDQLMNDVNSFGTAMVAAGDADGMVSGAIHTTANTVRPALQIIKTHPDTKLVSSVFFMCLPDKVLVYGDCAINTDPTAEELAVIAVTSADTAMAFGIEPRVAMLSYATGDSNTGPIVQKVADAAAIAKQKRPDLMIEGPIQYDAAVNPETAKTKFKGRPSEVAGKATVLIFPDLNTGNNTYKAVQQSTGAIAMGPLLQGLRKPVNDLSRGCTVNDIVTTVTLTAIQAQALKTKGGQNSVPEAAAGA</sequence>
<dbReference type="InterPro" id="IPR050500">
    <property type="entry name" value="Phos_Acetyltrans/Butyryltrans"/>
</dbReference>
<dbReference type="NCBIfam" id="NF004167">
    <property type="entry name" value="PRK05632.1"/>
    <property type="match status" value="1"/>
</dbReference>
<keyword evidence="6" id="KW-0808">Transferase</keyword>
<dbReference type="InterPro" id="IPR004614">
    <property type="entry name" value="P_AcTrfase"/>
</dbReference>
<evidence type="ECO:0000313" key="11">
    <source>
        <dbReference type="Proteomes" id="UP000265515"/>
    </source>
</evidence>
<comment type="caution">
    <text evidence="10">The sequence shown here is derived from an EMBL/GenBank/DDBJ whole genome shotgun (WGS) entry which is preliminary data.</text>
</comment>
<dbReference type="Pfam" id="PF01515">
    <property type="entry name" value="PTA_PTB"/>
    <property type="match status" value="1"/>
</dbReference>
<protein>
    <recommendedName>
        <fullName evidence="5">Phosphate acetyltransferase</fullName>
        <ecNumber evidence="4">2.3.1.8</ecNumber>
    </recommendedName>
    <alternativeName>
        <fullName evidence="8">Phosphotransacetylase</fullName>
    </alternativeName>
</protein>
<gene>
    <name evidence="10" type="ORF">CBR_g58804</name>
</gene>
<dbReference type="InterPro" id="IPR012147">
    <property type="entry name" value="P_Ac_Bu_trans"/>
</dbReference>
<organism evidence="10 11">
    <name type="scientific">Chara braunii</name>
    <name type="common">Braun's stonewort</name>
    <dbReference type="NCBI Taxonomy" id="69332"/>
    <lineage>
        <taxon>Eukaryota</taxon>
        <taxon>Viridiplantae</taxon>
        <taxon>Streptophyta</taxon>
        <taxon>Charophyceae</taxon>
        <taxon>Charales</taxon>
        <taxon>Characeae</taxon>
        <taxon>Chara</taxon>
    </lineage>
</organism>
<dbReference type="OMA" id="CEYGENG"/>
<keyword evidence="7" id="KW-0012">Acyltransferase</keyword>
<keyword evidence="11" id="KW-1185">Reference proteome</keyword>
<dbReference type="PIRSF" id="PIRSF000428">
    <property type="entry name" value="P_Ac_trans"/>
    <property type="match status" value="1"/>
</dbReference>
<evidence type="ECO:0000256" key="3">
    <source>
        <dbReference type="ARBA" id="ARBA00005656"/>
    </source>
</evidence>
<dbReference type="GO" id="GO:0008959">
    <property type="term" value="F:phosphate acetyltransferase activity"/>
    <property type="evidence" value="ECO:0007669"/>
    <property type="project" value="UniProtKB-EC"/>
</dbReference>
<comment type="catalytic activity">
    <reaction evidence="1">
        <text>acetyl-CoA + phosphate = acetyl phosphate + CoA</text>
        <dbReference type="Rhea" id="RHEA:19521"/>
        <dbReference type="ChEBI" id="CHEBI:22191"/>
        <dbReference type="ChEBI" id="CHEBI:43474"/>
        <dbReference type="ChEBI" id="CHEBI:57287"/>
        <dbReference type="ChEBI" id="CHEBI:57288"/>
        <dbReference type="EC" id="2.3.1.8"/>
    </reaction>
</comment>
<dbReference type="NCBIfam" id="TIGR00651">
    <property type="entry name" value="pta"/>
    <property type="match status" value="1"/>
</dbReference>
<reference evidence="10 11" key="1">
    <citation type="journal article" date="2018" name="Cell">
        <title>The Chara Genome: Secondary Complexity and Implications for Plant Terrestrialization.</title>
        <authorList>
            <person name="Nishiyama T."/>
            <person name="Sakayama H."/>
            <person name="Vries J.D."/>
            <person name="Buschmann H."/>
            <person name="Saint-Marcoux D."/>
            <person name="Ullrich K.K."/>
            <person name="Haas F.B."/>
            <person name="Vanderstraeten L."/>
            <person name="Becker D."/>
            <person name="Lang D."/>
            <person name="Vosolsobe S."/>
            <person name="Rombauts S."/>
            <person name="Wilhelmsson P.K.I."/>
            <person name="Janitza P."/>
            <person name="Kern R."/>
            <person name="Heyl A."/>
            <person name="Rumpler F."/>
            <person name="Villalobos L.I.A.C."/>
            <person name="Clay J.M."/>
            <person name="Skokan R."/>
            <person name="Toyoda A."/>
            <person name="Suzuki Y."/>
            <person name="Kagoshima H."/>
            <person name="Schijlen E."/>
            <person name="Tajeshwar N."/>
            <person name="Catarino B."/>
            <person name="Hetherington A.J."/>
            <person name="Saltykova A."/>
            <person name="Bonnot C."/>
            <person name="Breuninger H."/>
            <person name="Symeonidi A."/>
            <person name="Radhakrishnan G.V."/>
            <person name="Van Nieuwerburgh F."/>
            <person name="Deforce D."/>
            <person name="Chang C."/>
            <person name="Karol K.G."/>
            <person name="Hedrich R."/>
            <person name="Ulvskov P."/>
            <person name="Glockner G."/>
            <person name="Delwiche C.F."/>
            <person name="Petrasek J."/>
            <person name="Van de Peer Y."/>
            <person name="Friml J."/>
            <person name="Beilby M."/>
            <person name="Dolan L."/>
            <person name="Kohara Y."/>
            <person name="Sugano S."/>
            <person name="Fujiyama A."/>
            <person name="Delaux P.-M."/>
            <person name="Quint M."/>
            <person name="TheiBen G."/>
            <person name="Hagemann M."/>
            <person name="Harholt J."/>
            <person name="Dunand C."/>
            <person name="Zachgo S."/>
            <person name="Langdale J."/>
            <person name="Maumus F."/>
            <person name="Straeten D.V.D."/>
            <person name="Gould S.B."/>
            <person name="Rensing S.A."/>
        </authorList>
    </citation>
    <scope>NUCLEOTIDE SEQUENCE [LARGE SCALE GENOMIC DNA]</scope>
    <source>
        <strain evidence="10 11">S276</strain>
    </source>
</reference>